<dbReference type="Gene3D" id="3.40.640.10">
    <property type="entry name" value="Type I PLP-dependent aspartate aminotransferase-like (Major domain)"/>
    <property type="match status" value="1"/>
</dbReference>
<dbReference type="SUPFAM" id="SSF53383">
    <property type="entry name" value="PLP-dependent transferases"/>
    <property type="match status" value="1"/>
</dbReference>
<evidence type="ECO:0000256" key="2">
    <source>
        <dbReference type="ARBA" id="ARBA00007441"/>
    </source>
</evidence>
<dbReference type="InterPro" id="IPR004839">
    <property type="entry name" value="Aminotransferase_I/II_large"/>
</dbReference>
<dbReference type="EMBL" id="BMCP01000002">
    <property type="protein sequence ID" value="GGE43789.1"/>
    <property type="molecule type" value="Genomic_DNA"/>
</dbReference>
<dbReference type="Proteomes" id="UP000602745">
    <property type="component" value="Unassembled WGS sequence"/>
</dbReference>
<keyword evidence="4 7" id="KW-0808">Transferase</keyword>
<dbReference type="GO" id="GO:0030170">
    <property type="term" value="F:pyridoxal phosphate binding"/>
    <property type="evidence" value="ECO:0007669"/>
    <property type="project" value="InterPro"/>
</dbReference>
<comment type="caution">
    <text evidence="9">The sequence shown here is derived from an EMBL/GenBank/DDBJ whole genome shotgun (WGS) entry which is preliminary data.</text>
</comment>
<keyword evidence="10" id="KW-1185">Reference proteome</keyword>
<comment type="catalytic activity">
    <reaction evidence="6">
        <text>L-aspartate + 2-oxoglutarate = oxaloacetate + L-glutamate</text>
        <dbReference type="Rhea" id="RHEA:21824"/>
        <dbReference type="ChEBI" id="CHEBI:16452"/>
        <dbReference type="ChEBI" id="CHEBI:16810"/>
        <dbReference type="ChEBI" id="CHEBI:29985"/>
        <dbReference type="ChEBI" id="CHEBI:29991"/>
        <dbReference type="EC" id="2.6.1.1"/>
    </reaction>
</comment>
<proteinExistence type="inferred from homology"/>
<name>A0A8J3DTA0_9RHOB</name>
<dbReference type="InterPro" id="IPR050596">
    <property type="entry name" value="AspAT/PAT-like"/>
</dbReference>
<dbReference type="InterPro" id="IPR015421">
    <property type="entry name" value="PyrdxlP-dep_Trfase_major"/>
</dbReference>
<comment type="similarity">
    <text evidence="2 7">Belongs to the class-I pyridoxal-phosphate-dependent aminotransferase family.</text>
</comment>
<dbReference type="EC" id="2.6.1.-" evidence="7"/>
<dbReference type="GO" id="GO:0004069">
    <property type="term" value="F:L-aspartate:2-oxoglutarate aminotransferase activity"/>
    <property type="evidence" value="ECO:0007669"/>
    <property type="project" value="UniProtKB-EC"/>
</dbReference>
<organism evidence="9 10">
    <name type="scientific">Agaricicola taiwanensis</name>
    <dbReference type="NCBI Taxonomy" id="591372"/>
    <lineage>
        <taxon>Bacteria</taxon>
        <taxon>Pseudomonadati</taxon>
        <taxon>Pseudomonadota</taxon>
        <taxon>Alphaproteobacteria</taxon>
        <taxon>Rhodobacterales</taxon>
        <taxon>Paracoccaceae</taxon>
        <taxon>Agaricicola</taxon>
    </lineage>
</organism>
<comment type="cofactor">
    <cofactor evidence="1 7">
        <name>pyridoxal 5'-phosphate</name>
        <dbReference type="ChEBI" id="CHEBI:597326"/>
    </cofactor>
</comment>
<keyword evidence="3 7" id="KW-0032">Aminotransferase</keyword>
<dbReference type="InterPro" id="IPR015424">
    <property type="entry name" value="PyrdxlP-dep_Trfase"/>
</dbReference>
<keyword evidence="5" id="KW-0663">Pyridoxal phosphate</keyword>
<sequence length="394" mass="43017">MTDAVHPRILKALRAEVSPFLAMDVMAAARDRLEAGGRVMRMEIGEPGFPPPRLAVEAAQRMLAEGGTIGYTDALGLPQLRRRIARHYKDAYGLTVAPSRVAVTIGSSGGFILLFQALFDPGDRVAITMPAYPPYRNTLKALGITPVEIPTRESTRWALTAEQVEEEHAREPLKGVLVMSPGNPTGTVIDAATFRPLAETCRRLGIHLISDEIYHGLTYDGVTAQTALAFSDEAMVVNSFSKYYGMTGWRIGWLILPEDLVRPIERLAQNFFISAPMLSQVAALAAFDATDELEERRAAYARNRARLIDALPAMGLDHFAPPDGAFYLYCDVGRLTNDSLAFARAMLAETGVAATPGVDFDPQQGGRYLRFSFAGAEADVEDAITTLGAWLKQR</sequence>
<evidence type="ECO:0000259" key="8">
    <source>
        <dbReference type="Pfam" id="PF00155"/>
    </source>
</evidence>
<dbReference type="PRINTS" id="PR00753">
    <property type="entry name" value="ACCSYNTHASE"/>
</dbReference>
<evidence type="ECO:0000256" key="3">
    <source>
        <dbReference type="ARBA" id="ARBA00022576"/>
    </source>
</evidence>
<gene>
    <name evidence="9" type="primary">aspB</name>
    <name evidence="9" type="ORF">GCM10007276_21130</name>
</gene>
<reference evidence="9" key="2">
    <citation type="submission" date="2020-09" db="EMBL/GenBank/DDBJ databases">
        <authorList>
            <person name="Sun Q."/>
            <person name="Sedlacek I."/>
        </authorList>
    </citation>
    <scope>NUCLEOTIDE SEQUENCE</scope>
    <source>
        <strain evidence="9">CCM 7684</strain>
    </source>
</reference>
<feature type="domain" description="Aminotransferase class I/classII large" evidence="8">
    <location>
        <begin position="39"/>
        <end position="386"/>
    </location>
</feature>
<evidence type="ECO:0000256" key="7">
    <source>
        <dbReference type="RuleBase" id="RU000481"/>
    </source>
</evidence>
<evidence type="ECO:0000256" key="4">
    <source>
        <dbReference type="ARBA" id="ARBA00022679"/>
    </source>
</evidence>
<reference evidence="9" key="1">
    <citation type="journal article" date="2014" name="Int. J. Syst. Evol. Microbiol.">
        <title>Complete genome sequence of Corynebacterium casei LMG S-19264T (=DSM 44701T), isolated from a smear-ripened cheese.</title>
        <authorList>
            <consortium name="US DOE Joint Genome Institute (JGI-PGF)"/>
            <person name="Walter F."/>
            <person name="Albersmeier A."/>
            <person name="Kalinowski J."/>
            <person name="Ruckert C."/>
        </authorList>
    </citation>
    <scope>NUCLEOTIDE SEQUENCE</scope>
    <source>
        <strain evidence="9">CCM 7684</strain>
    </source>
</reference>
<dbReference type="PANTHER" id="PTHR46383">
    <property type="entry name" value="ASPARTATE AMINOTRANSFERASE"/>
    <property type="match status" value="1"/>
</dbReference>
<dbReference type="Pfam" id="PF00155">
    <property type="entry name" value="Aminotran_1_2"/>
    <property type="match status" value="1"/>
</dbReference>
<dbReference type="CDD" id="cd00609">
    <property type="entry name" value="AAT_like"/>
    <property type="match status" value="1"/>
</dbReference>
<dbReference type="AlphaFoldDB" id="A0A8J3DTA0"/>
<evidence type="ECO:0000256" key="6">
    <source>
        <dbReference type="ARBA" id="ARBA00049185"/>
    </source>
</evidence>
<dbReference type="GO" id="GO:0006520">
    <property type="term" value="P:amino acid metabolic process"/>
    <property type="evidence" value="ECO:0007669"/>
    <property type="project" value="InterPro"/>
</dbReference>
<dbReference type="PROSITE" id="PS00105">
    <property type="entry name" value="AA_TRANSFER_CLASS_1"/>
    <property type="match status" value="1"/>
</dbReference>
<dbReference type="RefSeq" id="WP_308791141.1">
    <property type="nucleotide sequence ID" value="NZ_BMCP01000002.1"/>
</dbReference>
<evidence type="ECO:0000313" key="9">
    <source>
        <dbReference type="EMBL" id="GGE43789.1"/>
    </source>
</evidence>
<evidence type="ECO:0000313" key="10">
    <source>
        <dbReference type="Proteomes" id="UP000602745"/>
    </source>
</evidence>
<dbReference type="InterPro" id="IPR004838">
    <property type="entry name" value="NHTrfase_class1_PyrdxlP-BS"/>
</dbReference>
<evidence type="ECO:0000256" key="1">
    <source>
        <dbReference type="ARBA" id="ARBA00001933"/>
    </source>
</evidence>
<evidence type="ECO:0000256" key="5">
    <source>
        <dbReference type="ARBA" id="ARBA00022898"/>
    </source>
</evidence>
<accession>A0A8J3DTA0</accession>
<dbReference type="PANTHER" id="PTHR46383:SF2">
    <property type="entry name" value="AMINOTRANSFERASE"/>
    <property type="match status" value="1"/>
</dbReference>
<protein>
    <recommendedName>
        <fullName evidence="7">Aminotransferase</fullName>
        <ecNumber evidence="7">2.6.1.-</ecNumber>
    </recommendedName>
</protein>